<keyword evidence="3" id="KW-1185">Reference proteome</keyword>
<dbReference type="InParanoid" id="A0A0G4FYM0"/>
<sequence>MLPMYGYPTGGVPSLADSGVYPGAPPIPPVGGGMPMIGRGYVRSRISIGKVTLQYFDLGKYLGRGGALRVMMLGYDLDFTWDKVDFGDWEAKLKAEALQHNPSGKLPILWHNAEKVAEWRDSWSRAFSCRDENDASYQQYLGERENWYDTMEKSFGKCFASYPDGMVPMPIISGKEPAMGEFFLWAMIYDDLALCGHHGDPLNSTHDNYKLLKALFQTIKRHPRIIEMIEDAQKRDEQAQAQVGGGDGQQYQQQAAMIPQQLDYGTYMQMQQMQQIQQMPPIPIEQAKLAQATANGQPQQPAPFATFPGMPMPMGVGMQGGFYAPPPPPMGMGFAPPPGAFPPMAAAPPMPMPPYGGAVAVPQQVLPAAEAPKGEGEGKGGAEQGTN</sequence>
<reference evidence="2 3" key="1">
    <citation type="submission" date="2014-11" db="EMBL/GenBank/DDBJ databases">
        <authorList>
            <person name="Zhu J."/>
            <person name="Qi W."/>
            <person name="Song R."/>
        </authorList>
    </citation>
    <scope>NUCLEOTIDE SEQUENCE [LARGE SCALE GENOMIC DNA]</scope>
</reference>
<protein>
    <submittedName>
        <fullName evidence="2">Uncharacterized protein</fullName>
    </submittedName>
</protein>
<accession>A0A0G4FYM0</accession>
<evidence type="ECO:0000256" key="1">
    <source>
        <dbReference type="SAM" id="MobiDB-lite"/>
    </source>
</evidence>
<organism evidence="2 3">
    <name type="scientific">Vitrella brassicaformis (strain CCMP3155)</name>
    <dbReference type="NCBI Taxonomy" id="1169540"/>
    <lineage>
        <taxon>Eukaryota</taxon>
        <taxon>Sar</taxon>
        <taxon>Alveolata</taxon>
        <taxon>Colpodellida</taxon>
        <taxon>Vitrellaceae</taxon>
        <taxon>Vitrella</taxon>
    </lineage>
</organism>
<proteinExistence type="predicted"/>
<dbReference type="OrthoDB" id="414243at2759"/>
<feature type="region of interest" description="Disordered" evidence="1">
    <location>
        <begin position="367"/>
        <end position="387"/>
    </location>
</feature>
<dbReference type="InterPro" id="IPR036249">
    <property type="entry name" value="Thioredoxin-like_sf"/>
</dbReference>
<dbReference type="VEuPathDB" id="CryptoDB:Vbra_16469"/>
<dbReference type="AlphaFoldDB" id="A0A0G4FYM0"/>
<dbReference type="Proteomes" id="UP000041254">
    <property type="component" value="Unassembled WGS sequence"/>
</dbReference>
<evidence type="ECO:0000313" key="3">
    <source>
        <dbReference type="Proteomes" id="UP000041254"/>
    </source>
</evidence>
<gene>
    <name evidence="2" type="ORF">Vbra_16469</name>
</gene>
<dbReference type="EMBL" id="CDMY01000529">
    <property type="protein sequence ID" value="CEM20470.1"/>
    <property type="molecule type" value="Genomic_DNA"/>
</dbReference>
<dbReference type="SUPFAM" id="SSF52833">
    <property type="entry name" value="Thioredoxin-like"/>
    <property type="match status" value="1"/>
</dbReference>
<evidence type="ECO:0000313" key="2">
    <source>
        <dbReference type="EMBL" id="CEM20470.1"/>
    </source>
</evidence>
<dbReference type="CDD" id="cd00570">
    <property type="entry name" value="GST_N_family"/>
    <property type="match status" value="1"/>
</dbReference>
<name>A0A0G4FYM0_VITBC</name>